<proteinExistence type="predicted"/>
<dbReference type="Proteomes" id="UP000799429">
    <property type="component" value="Unassembled WGS sequence"/>
</dbReference>
<dbReference type="EMBL" id="MU006090">
    <property type="protein sequence ID" value="KAF2842233.1"/>
    <property type="molecule type" value="Genomic_DNA"/>
</dbReference>
<feature type="region of interest" description="Disordered" evidence="1">
    <location>
        <begin position="123"/>
        <end position="267"/>
    </location>
</feature>
<evidence type="ECO:0000256" key="1">
    <source>
        <dbReference type="SAM" id="MobiDB-lite"/>
    </source>
</evidence>
<feature type="compositionally biased region" description="Low complexity" evidence="1">
    <location>
        <begin position="231"/>
        <end position="245"/>
    </location>
</feature>
<protein>
    <submittedName>
        <fullName evidence="2">Uncharacterized protein</fullName>
    </submittedName>
</protein>
<accession>A0A9P4VSN8</accession>
<evidence type="ECO:0000313" key="2">
    <source>
        <dbReference type="EMBL" id="KAF2842233.1"/>
    </source>
</evidence>
<feature type="compositionally biased region" description="Basic and acidic residues" evidence="1">
    <location>
        <begin position="388"/>
        <end position="409"/>
    </location>
</feature>
<keyword evidence="3" id="KW-1185">Reference proteome</keyword>
<reference evidence="2" key="1">
    <citation type="journal article" date="2020" name="Stud. Mycol.">
        <title>101 Dothideomycetes genomes: a test case for predicting lifestyles and emergence of pathogens.</title>
        <authorList>
            <person name="Haridas S."/>
            <person name="Albert R."/>
            <person name="Binder M."/>
            <person name="Bloem J."/>
            <person name="Labutti K."/>
            <person name="Salamov A."/>
            <person name="Andreopoulos B."/>
            <person name="Baker S."/>
            <person name="Barry K."/>
            <person name="Bills G."/>
            <person name="Bluhm B."/>
            <person name="Cannon C."/>
            <person name="Castanera R."/>
            <person name="Culley D."/>
            <person name="Daum C."/>
            <person name="Ezra D."/>
            <person name="Gonzalez J."/>
            <person name="Henrissat B."/>
            <person name="Kuo A."/>
            <person name="Liang C."/>
            <person name="Lipzen A."/>
            <person name="Lutzoni F."/>
            <person name="Magnuson J."/>
            <person name="Mondo S."/>
            <person name="Nolan M."/>
            <person name="Ohm R."/>
            <person name="Pangilinan J."/>
            <person name="Park H.-J."/>
            <person name="Ramirez L."/>
            <person name="Alfaro M."/>
            <person name="Sun H."/>
            <person name="Tritt A."/>
            <person name="Yoshinaga Y."/>
            <person name="Zwiers L.-H."/>
            <person name="Turgeon B."/>
            <person name="Goodwin S."/>
            <person name="Spatafora J."/>
            <person name="Crous P."/>
            <person name="Grigoriev I."/>
        </authorList>
    </citation>
    <scope>NUCLEOTIDE SEQUENCE</scope>
    <source>
        <strain evidence="2">CBS 101060</strain>
    </source>
</reference>
<feature type="compositionally biased region" description="Basic and acidic residues" evidence="1">
    <location>
        <begin position="463"/>
        <end position="477"/>
    </location>
</feature>
<feature type="compositionally biased region" description="Pro residues" evidence="1">
    <location>
        <begin position="332"/>
        <end position="347"/>
    </location>
</feature>
<comment type="caution">
    <text evidence="2">The sequence shown here is derived from an EMBL/GenBank/DDBJ whole genome shotgun (WGS) entry which is preliminary data.</text>
</comment>
<feature type="compositionally biased region" description="Basic and acidic residues" evidence="1">
    <location>
        <begin position="503"/>
        <end position="513"/>
    </location>
</feature>
<feature type="compositionally biased region" description="Low complexity" evidence="1">
    <location>
        <begin position="348"/>
        <end position="367"/>
    </location>
</feature>
<gene>
    <name evidence="2" type="ORF">M501DRAFT_1013586</name>
</gene>
<dbReference type="AlphaFoldDB" id="A0A9P4VSN8"/>
<feature type="region of interest" description="Disordered" evidence="1">
    <location>
        <begin position="284"/>
        <end position="477"/>
    </location>
</feature>
<feature type="compositionally biased region" description="Basic and acidic residues" evidence="1">
    <location>
        <begin position="284"/>
        <end position="295"/>
    </location>
</feature>
<sequence>MSASIKTTKKIPQGQTADGAIKARDGYKALDAARKAPTIPQTKKTPRTCPNAILKAENLGESHEKRLEYGERVARPVGSRGAKTVLVPPEYFKEGGTITDARAIITELDGSLEELWDDLRNKINNSTAPEPRKRKRERNDGDDEERNHTTTEKRQLRSNDVISDSIKAEAKQPLQEATKNPKEPTLAKNEILRKNTKQPAPAPRDPCSSTLSTIPESGVESGTAKKDSLNKSSKTTSSAKAAATKGYVAPTKQSSARSKTVKRTESTTTIKKVTVTKTVIETKTRKVRRKDEKKTATHQAKLPESTPTVATAKRTAGKAPTTRTGAATRSFAPPPWPKFLPPPPPPSLSSFSSVPSVLSTPSLSPVPETNAAASVQPIATPASASLKRKWDSTDEEESVSKRMKPERSAKGTKGVAIQNGAAVTKGIAQVTVKKEAADGEEETPPLGASSSKRARDDTDEEEIVSKKSKLESTAESTKDVMVQRGVASAKGVAVAKGVAQVKGKKDTTDGKEKPAKKRPTRAAVARAFFKF</sequence>
<organism evidence="2 3">
    <name type="scientific">Patellaria atrata CBS 101060</name>
    <dbReference type="NCBI Taxonomy" id="1346257"/>
    <lineage>
        <taxon>Eukaryota</taxon>
        <taxon>Fungi</taxon>
        <taxon>Dikarya</taxon>
        <taxon>Ascomycota</taxon>
        <taxon>Pezizomycotina</taxon>
        <taxon>Dothideomycetes</taxon>
        <taxon>Dothideomycetes incertae sedis</taxon>
        <taxon>Patellariales</taxon>
        <taxon>Patellariaceae</taxon>
        <taxon>Patellaria</taxon>
    </lineage>
</organism>
<feature type="region of interest" description="Disordered" evidence="1">
    <location>
        <begin position="496"/>
        <end position="522"/>
    </location>
</feature>
<evidence type="ECO:0000313" key="3">
    <source>
        <dbReference type="Proteomes" id="UP000799429"/>
    </source>
</evidence>
<feature type="compositionally biased region" description="Basic and acidic residues" evidence="1">
    <location>
        <begin position="145"/>
        <end position="157"/>
    </location>
</feature>
<name>A0A9P4VSN8_9PEZI</name>
<feature type="region of interest" description="Disordered" evidence="1">
    <location>
        <begin position="1"/>
        <end position="22"/>
    </location>
</feature>